<feature type="region of interest" description="Disordered" evidence="1">
    <location>
        <begin position="635"/>
        <end position="665"/>
    </location>
</feature>
<feature type="compositionally biased region" description="Polar residues" evidence="1">
    <location>
        <begin position="170"/>
        <end position="179"/>
    </location>
</feature>
<keyword evidence="3" id="KW-0969">Cilium</keyword>
<feature type="compositionally biased region" description="Basic and acidic residues" evidence="1">
    <location>
        <begin position="269"/>
        <end position="290"/>
    </location>
</feature>
<dbReference type="PANTHER" id="PTHR37533:SF2">
    <property type="entry name" value="FLAGELLAR HOOK-LENGTH CONTROL PROTEIN"/>
    <property type="match status" value="1"/>
</dbReference>
<feature type="compositionally biased region" description="Basic and acidic residues" evidence="1">
    <location>
        <begin position="299"/>
        <end position="311"/>
    </location>
</feature>
<dbReference type="STRING" id="1331007.AALB_2022"/>
<dbReference type="PANTHER" id="PTHR37533">
    <property type="entry name" value="FLAGELLAR HOOK-LENGTH CONTROL PROTEIN"/>
    <property type="match status" value="1"/>
</dbReference>
<name>R9PKQ2_AGAAL</name>
<evidence type="ECO:0000313" key="4">
    <source>
        <dbReference type="Proteomes" id="UP000014461"/>
    </source>
</evidence>
<dbReference type="EMBL" id="BARX01000012">
    <property type="protein sequence ID" value="GAD01942.1"/>
    <property type="molecule type" value="Genomic_DNA"/>
</dbReference>
<dbReference type="AlphaFoldDB" id="R9PKQ2"/>
<sequence>MELLLTDTANAKQFSSLGSAALSPSEKSDDFAKLVKELEHLPKADSPVKQAIEKQLSGSKNNVSDDAEAGKAQSPSDLLKQLDNAKQAAEGIDKNQGETNKTAETELVNGSKTPDSKDITSSEESSNEESVDTETPSKNLQKQSLVDSDSSLKQEKTAVGDEKLAADKQTLVNQTTQSGRELPPTQAEATKAHSSDAKDSSQVSDGKDAAAKPVKVDIAATAGSQNAQTAISKEAAVEGLNSTKSETTDKTTAGQEQSSNKQQLAGEPVEPKKVADKDPKLDPSNERIIKENAPALAGEHNKTLSAKEGERLTSSANEKAPLDKVVATVSRSDEQKALKAKESEALASSTTEKALADKSLSAAQDKASEKPLSLAEQNRLKQQGEAQANHSMAKPHLDQEETRAKELNAKLSGEAVAAQQTNKVSDEPKAGVAVQQGTNTTVNSKVSAADVAQQSDKLASASITAASSKQSSGENGSEHKEQQSSQTQQQGLPNQAEATRPQEHHSLFRAASGADVVARAEQGSNEAVLKQAQQANQVNDKATQFNERLNPAQYQAPAELNQRVQYMLSQGMQKAEIRLDPAELGSMQIRLQMNQDQQVSVQIQVQNPQAREALEQTMPRLREMLQQQGIELGQNQVSQQNQGSASQQGGGQTTAGGQSTNGELVDDTTEQDMSALLANHANSDGIDFYA</sequence>
<dbReference type="Pfam" id="PF02120">
    <property type="entry name" value="Flg_hook"/>
    <property type="match status" value="1"/>
</dbReference>
<dbReference type="InterPro" id="IPR021136">
    <property type="entry name" value="Flagellar_hook_control-like_C"/>
</dbReference>
<feature type="compositionally biased region" description="Basic and acidic residues" evidence="1">
    <location>
        <begin position="91"/>
        <end position="104"/>
    </location>
</feature>
<accession>R9PKQ2</accession>
<dbReference type="CDD" id="cd17470">
    <property type="entry name" value="T3SS_Flik_C"/>
    <property type="match status" value="1"/>
</dbReference>
<feature type="compositionally biased region" description="Polar residues" evidence="1">
    <location>
        <begin position="133"/>
        <end position="149"/>
    </location>
</feature>
<dbReference type="InterPro" id="IPR052563">
    <property type="entry name" value="FliK"/>
</dbReference>
<comment type="caution">
    <text evidence="3">The sequence shown here is derived from an EMBL/GenBank/DDBJ whole genome shotgun (WGS) entry which is preliminary data.</text>
</comment>
<evidence type="ECO:0000256" key="1">
    <source>
        <dbReference type="SAM" id="MobiDB-lite"/>
    </source>
</evidence>
<dbReference type="RefSeq" id="WP_016401710.1">
    <property type="nucleotide sequence ID" value="NZ_BARX01000012.1"/>
</dbReference>
<keyword evidence="3" id="KW-0282">Flagellum</keyword>
<feature type="compositionally biased region" description="Low complexity" evidence="1">
    <location>
        <begin position="635"/>
        <end position="647"/>
    </location>
</feature>
<keyword evidence="4" id="KW-1185">Reference proteome</keyword>
<feature type="compositionally biased region" description="Basic and acidic residues" evidence="1">
    <location>
        <begin position="395"/>
        <end position="408"/>
    </location>
</feature>
<feature type="compositionally biased region" description="Basic and acidic residues" evidence="1">
    <location>
        <begin position="150"/>
        <end position="166"/>
    </location>
</feature>
<evidence type="ECO:0000313" key="3">
    <source>
        <dbReference type="EMBL" id="GAD01942.1"/>
    </source>
</evidence>
<gene>
    <name evidence="3" type="ORF">AALB_2022</name>
</gene>
<feature type="compositionally biased region" description="Polar residues" evidence="1">
    <location>
        <begin position="435"/>
        <end position="475"/>
    </location>
</feature>
<feature type="compositionally biased region" description="Polar residues" evidence="1">
    <location>
        <begin position="240"/>
        <end position="263"/>
    </location>
</feature>
<proteinExistence type="predicted"/>
<evidence type="ECO:0000259" key="2">
    <source>
        <dbReference type="Pfam" id="PF02120"/>
    </source>
</evidence>
<organism evidence="3 4">
    <name type="scientific">Agarivorans albus MKT 106</name>
    <dbReference type="NCBI Taxonomy" id="1331007"/>
    <lineage>
        <taxon>Bacteria</taxon>
        <taxon>Pseudomonadati</taxon>
        <taxon>Pseudomonadota</taxon>
        <taxon>Gammaproteobacteria</taxon>
        <taxon>Alteromonadales</taxon>
        <taxon>Alteromonadaceae</taxon>
        <taxon>Agarivorans</taxon>
    </lineage>
</organism>
<dbReference type="Proteomes" id="UP000014461">
    <property type="component" value="Unassembled WGS sequence"/>
</dbReference>
<feature type="region of interest" description="Disordered" evidence="1">
    <location>
        <begin position="42"/>
        <end position="516"/>
    </location>
</feature>
<protein>
    <submittedName>
        <fullName evidence="3">Flagellar hook-length control protein FliK</fullName>
    </submittedName>
</protein>
<keyword evidence="3" id="KW-0966">Cell projection</keyword>
<reference evidence="3" key="1">
    <citation type="journal article" date="2013" name="Genome Announc.">
        <title>Draft Genome Sequence of Agarivorans albus Strain MKT 106T, an Agarolytic Marine Bacterium.</title>
        <authorList>
            <person name="Yasuike M."/>
            <person name="Nakamura Y."/>
            <person name="Kai W."/>
            <person name="Fujiwara A."/>
            <person name="Fukui Y."/>
            <person name="Satomi M."/>
            <person name="Sano M."/>
        </authorList>
    </citation>
    <scope>NUCLEOTIDE SEQUENCE [LARGE SCALE GENOMIC DNA]</scope>
</reference>
<dbReference type="Gene3D" id="3.30.750.140">
    <property type="match status" value="1"/>
</dbReference>
<dbReference type="InterPro" id="IPR038610">
    <property type="entry name" value="FliK-like_C_sf"/>
</dbReference>
<feature type="compositionally biased region" description="Basic and acidic residues" evidence="1">
    <location>
        <begin position="331"/>
        <end position="344"/>
    </location>
</feature>
<feature type="compositionally biased region" description="Basic and acidic residues" evidence="1">
    <location>
        <begin position="190"/>
        <end position="210"/>
    </location>
</feature>
<feature type="compositionally biased region" description="Polar residues" evidence="1">
    <location>
        <begin position="380"/>
        <end position="390"/>
    </location>
</feature>
<feature type="compositionally biased region" description="Polar residues" evidence="1">
    <location>
        <begin position="222"/>
        <end position="231"/>
    </location>
</feature>
<feature type="domain" description="Flagellar hook-length control protein-like C-terminal" evidence="2">
    <location>
        <begin position="562"/>
        <end position="644"/>
    </location>
</feature>